<dbReference type="EMBL" id="BBLT01000006">
    <property type="protein sequence ID" value="GAL86064.1"/>
    <property type="molecule type" value="Genomic_DNA"/>
</dbReference>
<dbReference type="RefSeq" id="WP_052430263.1">
    <property type="nucleotide sequence ID" value="NZ_BBLT01000006.1"/>
</dbReference>
<comment type="caution">
    <text evidence="1">The sequence shown here is derived from an EMBL/GenBank/DDBJ whole genome shotgun (WGS) entry which is preliminary data.</text>
</comment>
<sequence>MARQKGIIRLKGSLGGITFYQQQGENLSRETNGPSKEKIASDANFRRTRENNQEFAGSAAAGKALRLGLQTYLDVMSDSRVTSSLMKQFRIMINRADSGARGQRPVEVLKHKDLLIGFNFNRFTLFDSVFLAPYSVAVNTDRTAATFTVPDFSTDNSIHYPKGATHLKIIATVSVISSYEFDETSKKYVPTDVASNAHNAVSSSIFIPIGGFVGSITELTPTITPAPALLATSALVACIGVEFYQMVASRPYLLAQSNSMKITNVF</sequence>
<name>A0A098LHY7_9BACT</name>
<evidence type="ECO:0000313" key="1">
    <source>
        <dbReference type="EMBL" id="GAL86064.1"/>
    </source>
</evidence>
<evidence type="ECO:0000313" key="2">
    <source>
        <dbReference type="Proteomes" id="UP000030185"/>
    </source>
</evidence>
<protein>
    <submittedName>
        <fullName evidence="1">Uncharacterized protein</fullName>
    </submittedName>
</protein>
<dbReference type="AlphaFoldDB" id="A0A098LHY7"/>
<reference evidence="1 2" key="1">
    <citation type="submission" date="2014-09" db="EMBL/GenBank/DDBJ databases">
        <title>Sporocytophaga myxococcoides PG-01 genome sequencing.</title>
        <authorList>
            <person name="Liu L."/>
            <person name="Gao P.J."/>
            <person name="Chen G.J."/>
            <person name="Wang L.S."/>
        </authorList>
    </citation>
    <scope>NUCLEOTIDE SEQUENCE [LARGE SCALE GENOMIC DNA]</scope>
    <source>
        <strain evidence="1 2">PG-01</strain>
    </source>
</reference>
<gene>
    <name evidence="1" type="ORF">MYP_3293</name>
</gene>
<accession>A0A098LHY7</accession>
<dbReference type="OrthoDB" id="645138at2"/>
<dbReference type="STRING" id="153721.MYP_3293"/>
<dbReference type="eggNOG" id="ENOG502Z8F9">
    <property type="taxonomic scope" value="Bacteria"/>
</dbReference>
<dbReference type="Proteomes" id="UP000030185">
    <property type="component" value="Unassembled WGS sequence"/>
</dbReference>
<organism evidence="1 2">
    <name type="scientific">Sporocytophaga myxococcoides</name>
    <dbReference type="NCBI Taxonomy" id="153721"/>
    <lineage>
        <taxon>Bacteria</taxon>
        <taxon>Pseudomonadati</taxon>
        <taxon>Bacteroidota</taxon>
        <taxon>Cytophagia</taxon>
        <taxon>Cytophagales</taxon>
        <taxon>Cytophagaceae</taxon>
        <taxon>Sporocytophaga</taxon>
    </lineage>
</organism>
<keyword evidence="2" id="KW-1185">Reference proteome</keyword>
<proteinExistence type="predicted"/>